<gene>
    <name evidence="2" type="ORF">H696_00636</name>
</gene>
<proteinExistence type="predicted"/>
<feature type="region of interest" description="Disordered" evidence="1">
    <location>
        <begin position="27"/>
        <end position="53"/>
    </location>
</feature>
<dbReference type="AlphaFoldDB" id="A0A058ZGJ7"/>
<protein>
    <submittedName>
        <fullName evidence="2">Uncharacterized protein</fullName>
    </submittedName>
</protein>
<name>A0A058ZGJ7_FONAL</name>
<evidence type="ECO:0000256" key="1">
    <source>
        <dbReference type="SAM" id="MobiDB-lite"/>
    </source>
</evidence>
<dbReference type="Proteomes" id="UP000030693">
    <property type="component" value="Unassembled WGS sequence"/>
</dbReference>
<dbReference type="GeneID" id="20525361"/>
<sequence length="75" mass="7786">MTYGGPGWGPLVGWRLVHFAAQRSAPATTGHHWPPLAGNGANDGAHVFTQPQSVPGPLAPRVVLVAAAATRLGRR</sequence>
<evidence type="ECO:0000313" key="2">
    <source>
        <dbReference type="EMBL" id="KCV73091.1"/>
    </source>
</evidence>
<keyword evidence="3" id="KW-1185">Reference proteome</keyword>
<organism evidence="2">
    <name type="scientific">Fonticula alba</name>
    <name type="common">Slime mold</name>
    <dbReference type="NCBI Taxonomy" id="691883"/>
    <lineage>
        <taxon>Eukaryota</taxon>
        <taxon>Rotosphaerida</taxon>
        <taxon>Fonticulaceae</taxon>
        <taxon>Fonticula</taxon>
    </lineage>
</organism>
<evidence type="ECO:0000313" key="3">
    <source>
        <dbReference type="Proteomes" id="UP000030693"/>
    </source>
</evidence>
<accession>A0A058ZGJ7</accession>
<dbReference type="EMBL" id="KB932201">
    <property type="protein sequence ID" value="KCV73091.1"/>
    <property type="molecule type" value="Genomic_DNA"/>
</dbReference>
<dbReference type="RefSeq" id="XP_009492792.1">
    <property type="nucleotide sequence ID" value="XM_009494517.1"/>
</dbReference>
<reference evidence="2" key="1">
    <citation type="submission" date="2013-04" db="EMBL/GenBank/DDBJ databases">
        <title>The Genome Sequence of Fonticula alba ATCC 38817.</title>
        <authorList>
            <consortium name="The Broad Institute Genomics Platform"/>
            <person name="Russ C."/>
            <person name="Cuomo C."/>
            <person name="Burger G."/>
            <person name="Gray M.W."/>
            <person name="Holland P.W.H."/>
            <person name="King N."/>
            <person name="Lang F.B.F."/>
            <person name="Roger A.J."/>
            <person name="Ruiz-Trillo I."/>
            <person name="Brown M."/>
            <person name="Walker B."/>
            <person name="Young S."/>
            <person name="Zeng Q."/>
            <person name="Gargeya S."/>
            <person name="Fitzgerald M."/>
            <person name="Haas B."/>
            <person name="Abouelleil A."/>
            <person name="Allen A.W."/>
            <person name="Alvarado L."/>
            <person name="Arachchi H.M."/>
            <person name="Berlin A.M."/>
            <person name="Chapman S.B."/>
            <person name="Gainer-Dewar J."/>
            <person name="Goldberg J."/>
            <person name="Griggs A."/>
            <person name="Gujja S."/>
            <person name="Hansen M."/>
            <person name="Howarth C."/>
            <person name="Imamovic A."/>
            <person name="Ireland A."/>
            <person name="Larimer J."/>
            <person name="McCowan C."/>
            <person name="Murphy C."/>
            <person name="Pearson M."/>
            <person name="Poon T.W."/>
            <person name="Priest M."/>
            <person name="Roberts A."/>
            <person name="Saif S."/>
            <person name="Shea T."/>
            <person name="Sisk P."/>
            <person name="Sykes S."/>
            <person name="Wortman J."/>
            <person name="Nusbaum C."/>
            <person name="Birren B."/>
        </authorList>
    </citation>
    <scope>NUCLEOTIDE SEQUENCE [LARGE SCALE GENOMIC DNA]</scope>
    <source>
        <strain evidence="2">ATCC 38817</strain>
    </source>
</reference>